<comment type="caution">
    <text evidence="4">The sequence shown here is derived from an EMBL/GenBank/DDBJ whole genome shotgun (WGS) entry which is preliminary data.</text>
</comment>
<keyword evidence="5" id="KW-1185">Reference proteome</keyword>
<feature type="domain" description="N-acetyltransferase" evidence="3">
    <location>
        <begin position="8"/>
        <end position="139"/>
    </location>
</feature>
<dbReference type="GO" id="GO:0008080">
    <property type="term" value="F:N-acetyltransferase activity"/>
    <property type="evidence" value="ECO:0007669"/>
    <property type="project" value="InterPro"/>
</dbReference>
<gene>
    <name evidence="4" type="ORF">C8D91_0610</name>
</gene>
<organism evidence="4 5">
    <name type="scientific">Marinicella litoralis</name>
    <dbReference type="NCBI Taxonomy" id="644220"/>
    <lineage>
        <taxon>Bacteria</taxon>
        <taxon>Pseudomonadati</taxon>
        <taxon>Pseudomonadota</taxon>
        <taxon>Gammaproteobacteria</taxon>
        <taxon>Lysobacterales</taxon>
        <taxon>Marinicellaceae</taxon>
        <taxon>Marinicella</taxon>
    </lineage>
</organism>
<dbReference type="Gene3D" id="3.40.630.30">
    <property type="match status" value="1"/>
</dbReference>
<reference evidence="4 5" key="1">
    <citation type="submission" date="2019-03" db="EMBL/GenBank/DDBJ databases">
        <title>Genomic Encyclopedia of Type Strains, Phase IV (KMG-IV): sequencing the most valuable type-strain genomes for metagenomic binning, comparative biology and taxonomic classification.</title>
        <authorList>
            <person name="Goeker M."/>
        </authorList>
    </citation>
    <scope>NUCLEOTIDE SEQUENCE [LARGE SCALE GENOMIC DNA]</scope>
    <source>
        <strain evidence="4 5">DSM 25488</strain>
    </source>
</reference>
<evidence type="ECO:0000313" key="4">
    <source>
        <dbReference type="EMBL" id="TDR23745.1"/>
    </source>
</evidence>
<dbReference type="GO" id="GO:0005737">
    <property type="term" value="C:cytoplasm"/>
    <property type="evidence" value="ECO:0007669"/>
    <property type="project" value="TreeGrafter"/>
</dbReference>
<dbReference type="Pfam" id="PF13673">
    <property type="entry name" value="Acetyltransf_10"/>
    <property type="match status" value="1"/>
</dbReference>
<dbReference type="RefSeq" id="WP_099017639.1">
    <property type="nucleotide sequence ID" value="NZ_NIHB01000001.1"/>
</dbReference>
<evidence type="ECO:0000259" key="3">
    <source>
        <dbReference type="PROSITE" id="PS51186"/>
    </source>
</evidence>
<dbReference type="PROSITE" id="PS51186">
    <property type="entry name" value="GNAT"/>
    <property type="match status" value="1"/>
</dbReference>
<dbReference type="InterPro" id="IPR000182">
    <property type="entry name" value="GNAT_dom"/>
</dbReference>
<protein>
    <submittedName>
        <fullName evidence="4">Acetyltransferase (GNAT) family protein</fullName>
    </submittedName>
</protein>
<dbReference type="PANTHER" id="PTHR43626:SF4">
    <property type="entry name" value="GCN5-RELATED N-ACETYLTRANSFERASE 2, CHLOROPLASTIC"/>
    <property type="match status" value="1"/>
</dbReference>
<dbReference type="PANTHER" id="PTHR43626">
    <property type="entry name" value="ACYL-COA N-ACYLTRANSFERASE"/>
    <property type="match status" value="1"/>
</dbReference>
<dbReference type="CDD" id="cd04301">
    <property type="entry name" value="NAT_SF"/>
    <property type="match status" value="1"/>
</dbReference>
<dbReference type="OrthoDB" id="9796171at2"/>
<dbReference type="SUPFAM" id="SSF55729">
    <property type="entry name" value="Acyl-CoA N-acyltransferases (Nat)"/>
    <property type="match status" value="1"/>
</dbReference>
<evidence type="ECO:0000313" key="5">
    <source>
        <dbReference type="Proteomes" id="UP000295724"/>
    </source>
</evidence>
<dbReference type="InterPro" id="IPR016181">
    <property type="entry name" value="Acyl_CoA_acyltransferase"/>
</dbReference>
<name>A0A4R6XUR0_9GAMM</name>
<sequence>MSDFQINFEIPSAKEYAHLFETTGWNQVYQASQDALHQAITNSWQAVCAYDDKQLIGFGRVVSDGVLYAMIYDLIVHPDYRNRGLGTELLKNLLNACEAANIRSIQLFSAKGKVVFYEQRGFVARPADAPGMVYEKTLNQ</sequence>
<accession>A0A4R6XUR0</accession>
<dbReference type="AlphaFoldDB" id="A0A4R6XUR0"/>
<evidence type="ECO:0000256" key="2">
    <source>
        <dbReference type="ARBA" id="ARBA00023315"/>
    </source>
</evidence>
<dbReference type="EMBL" id="SNZB01000001">
    <property type="protein sequence ID" value="TDR23745.1"/>
    <property type="molecule type" value="Genomic_DNA"/>
</dbReference>
<proteinExistence type="predicted"/>
<keyword evidence="2" id="KW-0012">Acyltransferase</keyword>
<dbReference type="Proteomes" id="UP000295724">
    <property type="component" value="Unassembled WGS sequence"/>
</dbReference>
<keyword evidence="1 4" id="KW-0808">Transferase</keyword>
<dbReference type="InterPro" id="IPR045039">
    <property type="entry name" value="NSI-like"/>
</dbReference>
<evidence type="ECO:0000256" key="1">
    <source>
        <dbReference type="ARBA" id="ARBA00022679"/>
    </source>
</evidence>